<dbReference type="Proteomes" id="UP000245639">
    <property type="component" value="Unassembled WGS sequence"/>
</dbReference>
<dbReference type="PANTHER" id="PTHR11564:SF5">
    <property type="entry name" value="SIGNAL RECOGNITION PARTICLE SUBUNIT SRP54"/>
    <property type="match status" value="1"/>
</dbReference>
<dbReference type="PANTHER" id="PTHR11564">
    <property type="entry name" value="SIGNAL RECOGNITION PARTICLE 54K PROTEIN SRP54"/>
    <property type="match status" value="1"/>
</dbReference>
<dbReference type="SUPFAM" id="SSF52540">
    <property type="entry name" value="P-loop containing nucleoside triphosphate hydrolases"/>
    <property type="match status" value="1"/>
</dbReference>
<evidence type="ECO:0000256" key="9">
    <source>
        <dbReference type="HAMAP-Rule" id="MF_00306"/>
    </source>
</evidence>
<sequence length="548" mass="57559">MFDTLSDRLTSVLSDLRGKGRLSETDIDSTCREIRIALLEADVALPVVRAFVKQVKERARGAEVSEALNPAQQVVKIVNEELVAILGGETRRLRLAKTPPTVIMLAGLQGSGKTTLAGKLAHWLRGQGHTPMLAACDLQRPNAVNQLQIVGERAGVEVFAPEPGNGVGDPVDVARRAVADARSRQYDVLVVDTAGRLGVDEELMRQAADIRDAVSPDEILFVLDAMVGQDAVTTAEAFRDGVGFSGVVLTKLDGDARGGAALSVREVTGQPILFASNGEKLDEFDVFHPDRMASRILGMGDVLTLIEQAEQAFEEGQAEAAAAKMGTGELTLEDFLEQMMAVRKMGPIANVLGMLPGANQMKDQLAGLDEKHLDRVQAIIRGMTPAERADPKIINGSRRLRIANGSGVGVSDVNQLVERFFEARKMMKNMAGQFGLPGAGGGRKGKRQAAKAAKGAAKGRKGPKQMPAIAGIAAENAGSASDRGERSVGSYQTPGLNQLPPALAGMNELPPGFDPGALTFPGGGGGGNGGHGGGHGAGGKKGNKKKRK</sequence>
<dbReference type="GO" id="GO:0003924">
    <property type="term" value="F:GTPase activity"/>
    <property type="evidence" value="ECO:0007669"/>
    <property type="project" value="UniProtKB-UniRule"/>
</dbReference>
<dbReference type="EMBL" id="QEKW01000001">
    <property type="protein sequence ID" value="PVZ14512.1"/>
    <property type="molecule type" value="Genomic_DNA"/>
</dbReference>
<evidence type="ECO:0000259" key="11">
    <source>
        <dbReference type="PROSITE" id="PS00300"/>
    </source>
</evidence>
<dbReference type="Pfam" id="PF02978">
    <property type="entry name" value="SRP_SPB"/>
    <property type="match status" value="1"/>
</dbReference>
<evidence type="ECO:0000256" key="6">
    <source>
        <dbReference type="ARBA" id="ARBA00023135"/>
    </source>
</evidence>
<reference evidence="12 13" key="1">
    <citation type="submission" date="2018-04" db="EMBL/GenBank/DDBJ databases">
        <title>Genomic Encyclopedia of Type Strains, Phase IV (KMG-IV): sequencing the most valuable type-strain genomes for metagenomic binning, comparative biology and taxonomic classification.</title>
        <authorList>
            <person name="Goeker M."/>
        </authorList>
    </citation>
    <scope>NUCLEOTIDE SEQUENCE [LARGE SCALE GENOMIC DNA]</scope>
    <source>
        <strain evidence="12 13">DSM 45771</strain>
    </source>
</reference>
<dbReference type="FunFam" id="3.40.50.300:FF:000022">
    <property type="entry name" value="Signal recognition particle 54 kDa subunit"/>
    <property type="match status" value="1"/>
</dbReference>
<dbReference type="RefSeq" id="WP_116706861.1">
    <property type="nucleotide sequence ID" value="NZ_QEKW01000001.1"/>
</dbReference>
<comment type="subunit">
    <text evidence="9">Part of the signal recognition particle protein translocation system, which is composed of SRP and FtsY.</text>
</comment>
<protein>
    <recommendedName>
        <fullName evidence="9">Signal recognition particle protein</fullName>
        <ecNumber evidence="9">3.6.5.4</ecNumber>
    </recommendedName>
    <alternativeName>
        <fullName evidence="9">Fifty-four homolog</fullName>
    </alternativeName>
</protein>
<gene>
    <name evidence="9" type="primary">ffh</name>
    <name evidence="12" type="ORF">C8D89_101377</name>
</gene>
<dbReference type="InterPro" id="IPR004780">
    <property type="entry name" value="SRP"/>
</dbReference>
<dbReference type="GO" id="GO:0048500">
    <property type="term" value="C:signal recognition particle"/>
    <property type="evidence" value="ECO:0007669"/>
    <property type="project" value="UniProtKB-UniRule"/>
</dbReference>
<evidence type="ECO:0000256" key="8">
    <source>
        <dbReference type="ARBA" id="ARBA00048027"/>
    </source>
</evidence>
<dbReference type="SMART" id="SM00962">
    <property type="entry name" value="SRP54"/>
    <property type="match status" value="1"/>
</dbReference>
<comment type="domain">
    <text evidence="9">Composed of three domains: the N-terminal N domain, which is responsible for interactions with the ribosome, the central G domain, which binds GTP, and the C-terminal M domain, which binds the RNA and the signal sequence of the RNC.</text>
</comment>
<dbReference type="InterPro" id="IPR036891">
    <property type="entry name" value="Signal_recog_part_SRP54_M_sf"/>
</dbReference>
<comment type="catalytic activity">
    <reaction evidence="8 9">
        <text>GTP + H2O = GDP + phosphate + H(+)</text>
        <dbReference type="Rhea" id="RHEA:19669"/>
        <dbReference type="ChEBI" id="CHEBI:15377"/>
        <dbReference type="ChEBI" id="CHEBI:15378"/>
        <dbReference type="ChEBI" id="CHEBI:37565"/>
        <dbReference type="ChEBI" id="CHEBI:43474"/>
        <dbReference type="ChEBI" id="CHEBI:58189"/>
        <dbReference type="EC" id="3.6.5.4"/>
    </reaction>
</comment>
<evidence type="ECO:0000256" key="3">
    <source>
        <dbReference type="ARBA" id="ARBA00022801"/>
    </source>
</evidence>
<comment type="function">
    <text evidence="9">Involved in targeting and insertion of nascent membrane proteins into the cytoplasmic membrane. Binds to the hydrophobic signal sequence of the ribosome-nascent chain (RNC) as it emerges from the ribosomes. The SRP-RNC complex is then targeted to the cytoplasmic membrane where it interacts with the SRP receptor FtsY.</text>
</comment>
<evidence type="ECO:0000313" key="12">
    <source>
        <dbReference type="EMBL" id="PVZ14512.1"/>
    </source>
</evidence>
<evidence type="ECO:0000256" key="7">
    <source>
        <dbReference type="ARBA" id="ARBA00023274"/>
    </source>
</evidence>
<dbReference type="InterPro" id="IPR027417">
    <property type="entry name" value="P-loop_NTPase"/>
</dbReference>
<keyword evidence="3 9" id="KW-0378">Hydrolase</keyword>
<feature type="binding site" evidence="9">
    <location>
        <begin position="192"/>
        <end position="196"/>
    </location>
    <ligand>
        <name>GTP</name>
        <dbReference type="ChEBI" id="CHEBI:37565"/>
    </ligand>
</feature>
<keyword evidence="9" id="KW-0963">Cytoplasm</keyword>
<dbReference type="GO" id="GO:0005525">
    <property type="term" value="F:GTP binding"/>
    <property type="evidence" value="ECO:0007669"/>
    <property type="project" value="UniProtKB-UniRule"/>
</dbReference>
<dbReference type="NCBIfam" id="TIGR00959">
    <property type="entry name" value="ffh"/>
    <property type="match status" value="1"/>
</dbReference>
<organism evidence="12 13">
    <name type="scientific">Actinomycetospora cinnamomea</name>
    <dbReference type="NCBI Taxonomy" id="663609"/>
    <lineage>
        <taxon>Bacteria</taxon>
        <taxon>Bacillati</taxon>
        <taxon>Actinomycetota</taxon>
        <taxon>Actinomycetes</taxon>
        <taxon>Pseudonocardiales</taxon>
        <taxon>Pseudonocardiaceae</taxon>
        <taxon>Actinomycetospora</taxon>
    </lineage>
</organism>
<dbReference type="GO" id="GO:0008312">
    <property type="term" value="F:7S RNA binding"/>
    <property type="evidence" value="ECO:0007669"/>
    <property type="project" value="InterPro"/>
</dbReference>
<dbReference type="CDD" id="cd18539">
    <property type="entry name" value="SRP_G"/>
    <property type="match status" value="1"/>
</dbReference>
<keyword evidence="2 9" id="KW-0547">Nucleotide-binding</keyword>
<dbReference type="SUPFAM" id="SSF47446">
    <property type="entry name" value="Signal peptide-binding domain"/>
    <property type="match status" value="1"/>
</dbReference>
<feature type="region of interest" description="Disordered" evidence="10">
    <location>
        <begin position="435"/>
        <end position="548"/>
    </location>
</feature>
<dbReference type="InterPro" id="IPR042101">
    <property type="entry name" value="SRP54_N_sf"/>
</dbReference>
<comment type="similarity">
    <text evidence="1 9">Belongs to the GTP-binding SRP family. SRP54 subfamily.</text>
</comment>
<evidence type="ECO:0000313" key="13">
    <source>
        <dbReference type="Proteomes" id="UP000245639"/>
    </source>
</evidence>
<comment type="caution">
    <text evidence="12">The sequence shown here is derived from an EMBL/GenBank/DDBJ whole genome shotgun (WGS) entry which is preliminary data.</text>
</comment>
<feature type="binding site" evidence="9">
    <location>
        <begin position="107"/>
        <end position="114"/>
    </location>
    <ligand>
        <name>GTP</name>
        <dbReference type="ChEBI" id="CHEBI:37565"/>
    </ligand>
</feature>
<dbReference type="SMART" id="SM00963">
    <property type="entry name" value="SRP54_N"/>
    <property type="match status" value="1"/>
</dbReference>
<accession>A0A2U1FQX6</accession>
<dbReference type="Gene3D" id="1.10.260.30">
    <property type="entry name" value="Signal recognition particle, SRP54 subunit, M-domain"/>
    <property type="match status" value="1"/>
</dbReference>
<keyword evidence="6 9" id="KW-0733">Signal recognition particle</keyword>
<name>A0A2U1FQX6_9PSEU</name>
<dbReference type="Pfam" id="PF02881">
    <property type="entry name" value="SRP54_N"/>
    <property type="match status" value="1"/>
</dbReference>
<evidence type="ECO:0000256" key="5">
    <source>
        <dbReference type="ARBA" id="ARBA00023134"/>
    </source>
</evidence>
<dbReference type="HAMAP" id="MF_00306">
    <property type="entry name" value="SRP54"/>
    <property type="match status" value="1"/>
</dbReference>
<proteinExistence type="inferred from homology"/>
<dbReference type="SMART" id="SM00382">
    <property type="entry name" value="AAA"/>
    <property type="match status" value="1"/>
</dbReference>
<dbReference type="AlphaFoldDB" id="A0A2U1FQX6"/>
<evidence type="ECO:0000256" key="4">
    <source>
        <dbReference type="ARBA" id="ARBA00022884"/>
    </source>
</evidence>
<keyword evidence="4 9" id="KW-0694">RNA-binding</keyword>
<feature type="binding site" evidence="9">
    <location>
        <begin position="250"/>
        <end position="253"/>
    </location>
    <ligand>
        <name>GTP</name>
        <dbReference type="ChEBI" id="CHEBI:37565"/>
    </ligand>
</feature>
<dbReference type="InterPro" id="IPR013822">
    <property type="entry name" value="Signal_recog_particl_SRP54_hlx"/>
</dbReference>
<feature type="domain" description="SRP54-type proteins GTP-binding" evidence="11">
    <location>
        <begin position="271"/>
        <end position="284"/>
    </location>
</feature>
<dbReference type="InterPro" id="IPR022941">
    <property type="entry name" value="SRP54"/>
</dbReference>
<dbReference type="Gene3D" id="1.20.120.140">
    <property type="entry name" value="Signal recognition particle SRP54, nucleotide-binding domain"/>
    <property type="match status" value="1"/>
</dbReference>
<dbReference type="Gene3D" id="3.40.50.300">
    <property type="entry name" value="P-loop containing nucleotide triphosphate hydrolases"/>
    <property type="match status" value="1"/>
</dbReference>
<dbReference type="GO" id="GO:0006614">
    <property type="term" value="P:SRP-dependent cotranslational protein targeting to membrane"/>
    <property type="evidence" value="ECO:0007669"/>
    <property type="project" value="InterPro"/>
</dbReference>
<dbReference type="EC" id="3.6.5.4" evidence="9"/>
<dbReference type="PROSITE" id="PS00300">
    <property type="entry name" value="SRP54"/>
    <property type="match status" value="1"/>
</dbReference>
<dbReference type="InterPro" id="IPR000897">
    <property type="entry name" value="SRP54_GTPase_dom"/>
</dbReference>
<keyword evidence="13" id="KW-1185">Reference proteome</keyword>
<dbReference type="InterPro" id="IPR003593">
    <property type="entry name" value="AAA+_ATPase"/>
</dbReference>
<keyword evidence="5 9" id="KW-0342">GTP-binding</keyword>
<feature type="compositionally biased region" description="Gly residues" evidence="10">
    <location>
        <begin position="521"/>
        <end position="540"/>
    </location>
</feature>
<evidence type="ECO:0000256" key="1">
    <source>
        <dbReference type="ARBA" id="ARBA00005450"/>
    </source>
</evidence>
<comment type="subcellular location">
    <subcellularLocation>
        <location evidence="9">Cytoplasm</location>
    </subcellularLocation>
    <text evidence="9">The SRP-RNC complex is targeted to the cytoplasmic membrane.</text>
</comment>
<evidence type="ECO:0000256" key="10">
    <source>
        <dbReference type="SAM" id="MobiDB-lite"/>
    </source>
</evidence>
<dbReference type="InterPro" id="IPR004125">
    <property type="entry name" value="Signal_recog_particle_SRP54_M"/>
</dbReference>
<dbReference type="OrthoDB" id="9804720at2"/>
<keyword evidence="7 9" id="KW-0687">Ribonucleoprotein</keyword>
<evidence type="ECO:0000256" key="2">
    <source>
        <dbReference type="ARBA" id="ARBA00022741"/>
    </source>
</evidence>
<dbReference type="Pfam" id="PF00448">
    <property type="entry name" value="SRP54"/>
    <property type="match status" value="1"/>
</dbReference>